<organism evidence="14 15">
    <name type="scientific">Billgrantia gudaonensis</name>
    <dbReference type="NCBI Taxonomy" id="376427"/>
    <lineage>
        <taxon>Bacteria</taxon>
        <taxon>Pseudomonadati</taxon>
        <taxon>Pseudomonadota</taxon>
        <taxon>Gammaproteobacteria</taxon>
        <taxon>Oceanospirillales</taxon>
        <taxon>Halomonadaceae</taxon>
        <taxon>Billgrantia</taxon>
    </lineage>
</organism>
<dbReference type="PANTHER" id="PTHR43707">
    <property type="entry name" value="HISTIDYL-TRNA SYNTHETASE"/>
    <property type="match status" value="1"/>
</dbReference>
<evidence type="ECO:0000259" key="13">
    <source>
        <dbReference type="PROSITE" id="PS50862"/>
    </source>
</evidence>
<evidence type="ECO:0000256" key="1">
    <source>
        <dbReference type="ARBA" id="ARBA00004496"/>
    </source>
</evidence>
<dbReference type="Pfam" id="PF13393">
    <property type="entry name" value="tRNA-synt_His"/>
    <property type="match status" value="1"/>
</dbReference>
<comment type="similarity">
    <text evidence="2 11">Belongs to the class-II aminoacyl-tRNA synthetase family.</text>
</comment>
<evidence type="ECO:0000256" key="12">
    <source>
        <dbReference type="PIRSR" id="PIRSR001549-1"/>
    </source>
</evidence>
<dbReference type="SUPFAM" id="SSF52954">
    <property type="entry name" value="Class II aaRS ABD-related"/>
    <property type="match status" value="1"/>
</dbReference>
<dbReference type="EMBL" id="FNES01000013">
    <property type="protein sequence ID" value="SDK23430.1"/>
    <property type="molecule type" value="Genomic_DNA"/>
</dbReference>
<dbReference type="NCBIfam" id="TIGR00442">
    <property type="entry name" value="hisS"/>
    <property type="match status" value="1"/>
</dbReference>
<sequence>MSKPHSSQKKIQAIRGMNDLLPDQSARWQYVEGTVAALMRRYGYAEIRTPIVEQTALFARSIGEVTDIVEKEMYTFEDRNGDSLTLRPEGTASCVRAAMEHGLLHNQTQRLWYQGPMFRHERPQKGRYRQFHQFGVEAFGLEGPDIDTEVILLSARLWQELGLAEHVTLELNSLGSAEARAAYRDKLVAYFEAHFDRLDEDSRRRLVSNPLRILDSKNPDMAAMLADAPRLMDHLDAESRVHFEGLTARLEAAGIDYVINPRLVRGLDYYGRTVFEWTTSALGSQGTVCAGGRYDGLVEQLGGKPTPAVGFALGVERLILLLETLELMPASIEDTLDLYLMPLDESAEAPAMLLAEELRSELPGLRLQLHCGGGSFKSRIKKADKSGARLALLLGEDELSQQRVTVKFLREARDQQPIPRETLAACLSEWLAQAPD</sequence>
<dbReference type="OrthoDB" id="9800814at2"/>
<evidence type="ECO:0000256" key="5">
    <source>
        <dbReference type="ARBA" id="ARBA00022598"/>
    </source>
</evidence>
<keyword evidence="4 11" id="KW-0963">Cytoplasm</keyword>
<reference evidence="14 15" key="1">
    <citation type="submission" date="2016-10" db="EMBL/GenBank/DDBJ databases">
        <authorList>
            <person name="de Groot N.N."/>
        </authorList>
    </citation>
    <scope>NUCLEOTIDE SEQUENCE [LARGE SCALE GENOMIC DNA]</scope>
    <source>
        <strain evidence="14 15">CGMCC 1.6133</strain>
    </source>
</reference>
<dbReference type="GO" id="GO:0004821">
    <property type="term" value="F:histidine-tRNA ligase activity"/>
    <property type="evidence" value="ECO:0007669"/>
    <property type="project" value="UniProtKB-UniRule"/>
</dbReference>
<dbReference type="InterPro" id="IPR036621">
    <property type="entry name" value="Anticodon-bd_dom_sf"/>
</dbReference>
<dbReference type="CDD" id="cd00773">
    <property type="entry name" value="HisRS-like_core"/>
    <property type="match status" value="1"/>
</dbReference>
<accession>A0A1G9AAF2</accession>
<evidence type="ECO:0000256" key="3">
    <source>
        <dbReference type="ARBA" id="ARBA00011738"/>
    </source>
</evidence>
<evidence type="ECO:0000256" key="6">
    <source>
        <dbReference type="ARBA" id="ARBA00022741"/>
    </source>
</evidence>
<dbReference type="RefSeq" id="WP_089687471.1">
    <property type="nucleotide sequence ID" value="NZ_FNES01000013.1"/>
</dbReference>
<keyword evidence="6 11" id="KW-0547">Nucleotide-binding</keyword>
<dbReference type="GO" id="GO:0005524">
    <property type="term" value="F:ATP binding"/>
    <property type="evidence" value="ECO:0007669"/>
    <property type="project" value="UniProtKB-UniRule"/>
</dbReference>
<dbReference type="InterPro" id="IPR004516">
    <property type="entry name" value="HisRS/HisZ"/>
</dbReference>
<keyword evidence="15" id="KW-1185">Reference proteome</keyword>
<keyword evidence="5 11" id="KW-0436">Ligase</keyword>
<dbReference type="GO" id="GO:0005737">
    <property type="term" value="C:cytoplasm"/>
    <property type="evidence" value="ECO:0007669"/>
    <property type="project" value="UniProtKB-SubCell"/>
</dbReference>
<dbReference type="SUPFAM" id="SSF55681">
    <property type="entry name" value="Class II aaRS and biotin synthetases"/>
    <property type="match status" value="1"/>
</dbReference>
<feature type="binding site" evidence="12">
    <location>
        <position position="133"/>
    </location>
    <ligand>
        <name>L-histidine</name>
        <dbReference type="ChEBI" id="CHEBI:57595"/>
    </ligand>
</feature>
<feature type="binding site" evidence="12">
    <location>
        <position position="137"/>
    </location>
    <ligand>
        <name>L-histidine</name>
        <dbReference type="ChEBI" id="CHEBI:57595"/>
    </ligand>
</feature>
<dbReference type="STRING" id="376427.SAMN04487954_11374"/>
<evidence type="ECO:0000256" key="9">
    <source>
        <dbReference type="ARBA" id="ARBA00023146"/>
    </source>
</evidence>
<feature type="binding site" evidence="12">
    <location>
        <position position="265"/>
    </location>
    <ligand>
        <name>L-histidine</name>
        <dbReference type="ChEBI" id="CHEBI:57595"/>
    </ligand>
</feature>
<dbReference type="InterPro" id="IPR041715">
    <property type="entry name" value="HisRS-like_core"/>
</dbReference>
<comment type="subcellular location">
    <subcellularLocation>
        <location evidence="1 11">Cytoplasm</location>
    </subcellularLocation>
</comment>
<keyword evidence="9 11" id="KW-0030">Aminoacyl-tRNA synthetase</keyword>
<dbReference type="InterPro" id="IPR004154">
    <property type="entry name" value="Anticodon-bd"/>
</dbReference>
<dbReference type="AlphaFoldDB" id="A0A1G9AAF2"/>
<dbReference type="HAMAP" id="MF_00127">
    <property type="entry name" value="His_tRNA_synth"/>
    <property type="match status" value="1"/>
</dbReference>
<dbReference type="Pfam" id="PF03129">
    <property type="entry name" value="HGTP_anticodon"/>
    <property type="match status" value="1"/>
</dbReference>
<protein>
    <recommendedName>
        <fullName evidence="11">Histidine--tRNA ligase</fullName>
        <ecNumber evidence="11">6.1.1.21</ecNumber>
    </recommendedName>
    <alternativeName>
        <fullName evidence="11">Histidyl-tRNA synthetase</fullName>
        <shortName evidence="11">HisRS</shortName>
    </alternativeName>
</protein>
<evidence type="ECO:0000256" key="10">
    <source>
        <dbReference type="ARBA" id="ARBA00047639"/>
    </source>
</evidence>
<comment type="catalytic activity">
    <reaction evidence="10 11">
        <text>tRNA(His) + L-histidine + ATP = L-histidyl-tRNA(His) + AMP + diphosphate + H(+)</text>
        <dbReference type="Rhea" id="RHEA:17313"/>
        <dbReference type="Rhea" id="RHEA-COMP:9665"/>
        <dbReference type="Rhea" id="RHEA-COMP:9689"/>
        <dbReference type="ChEBI" id="CHEBI:15378"/>
        <dbReference type="ChEBI" id="CHEBI:30616"/>
        <dbReference type="ChEBI" id="CHEBI:33019"/>
        <dbReference type="ChEBI" id="CHEBI:57595"/>
        <dbReference type="ChEBI" id="CHEBI:78442"/>
        <dbReference type="ChEBI" id="CHEBI:78527"/>
        <dbReference type="ChEBI" id="CHEBI:456215"/>
        <dbReference type="EC" id="6.1.1.21"/>
    </reaction>
</comment>
<proteinExistence type="inferred from homology"/>
<dbReference type="InterPro" id="IPR045864">
    <property type="entry name" value="aa-tRNA-synth_II/BPL/LPL"/>
</dbReference>
<gene>
    <name evidence="11" type="primary">hisS</name>
    <name evidence="14" type="ORF">SAMN04487954_11374</name>
</gene>
<dbReference type="Proteomes" id="UP000198525">
    <property type="component" value="Unassembled WGS sequence"/>
</dbReference>
<dbReference type="InterPro" id="IPR006195">
    <property type="entry name" value="aa-tRNA-synth_II"/>
</dbReference>
<evidence type="ECO:0000313" key="15">
    <source>
        <dbReference type="Proteomes" id="UP000198525"/>
    </source>
</evidence>
<feature type="domain" description="Aminoacyl-transfer RNA synthetases class-II family profile" evidence="13">
    <location>
        <begin position="1"/>
        <end position="342"/>
    </location>
</feature>
<dbReference type="CDD" id="cd00859">
    <property type="entry name" value="HisRS_anticodon"/>
    <property type="match status" value="1"/>
</dbReference>
<dbReference type="InterPro" id="IPR033656">
    <property type="entry name" value="HisRS_anticodon"/>
</dbReference>
<keyword evidence="7 11" id="KW-0067">ATP-binding</keyword>
<dbReference type="Gene3D" id="3.30.930.10">
    <property type="entry name" value="Bira Bifunctional Protein, Domain 2"/>
    <property type="match status" value="1"/>
</dbReference>
<evidence type="ECO:0000256" key="8">
    <source>
        <dbReference type="ARBA" id="ARBA00022917"/>
    </source>
</evidence>
<dbReference type="PROSITE" id="PS50862">
    <property type="entry name" value="AA_TRNA_LIGASE_II"/>
    <property type="match status" value="1"/>
</dbReference>
<dbReference type="EC" id="6.1.1.21" evidence="11"/>
<name>A0A1G9AAF2_9GAMM</name>
<dbReference type="PIRSF" id="PIRSF001549">
    <property type="entry name" value="His-tRNA_synth"/>
    <property type="match status" value="1"/>
</dbReference>
<evidence type="ECO:0000256" key="2">
    <source>
        <dbReference type="ARBA" id="ARBA00008226"/>
    </source>
</evidence>
<dbReference type="Gene3D" id="3.40.50.800">
    <property type="entry name" value="Anticodon-binding domain"/>
    <property type="match status" value="1"/>
</dbReference>
<evidence type="ECO:0000256" key="4">
    <source>
        <dbReference type="ARBA" id="ARBA00022490"/>
    </source>
</evidence>
<comment type="subunit">
    <text evidence="3 11">Homodimer.</text>
</comment>
<evidence type="ECO:0000256" key="11">
    <source>
        <dbReference type="HAMAP-Rule" id="MF_00127"/>
    </source>
</evidence>
<evidence type="ECO:0000256" key="7">
    <source>
        <dbReference type="ARBA" id="ARBA00022840"/>
    </source>
</evidence>
<feature type="binding site" evidence="12">
    <location>
        <begin position="269"/>
        <end position="270"/>
    </location>
    <ligand>
        <name>L-histidine</name>
        <dbReference type="ChEBI" id="CHEBI:57595"/>
    </ligand>
</feature>
<keyword evidence="8 11" id="KW-0648">Protein biosynthesis</keyword>
<dbReference type="InterPro" id="IPR015807">
    <property type="entry name" value="His-tRNA-ligase"/>
</dbReference>
<dbReference type="PANTHER" id="PTHR43707:SF1">
    <property type="entry name" value="HISTIDINE--TRNA LIGASE, MITOCHONDRIAL-RELATED"/>
    <property type="match status" value="1"/>
</dbReference>
<feature type="binding site" evidence="12">
    <location>
        <begin position="89"/>
        <end position="91"/>
    </location>
    <ligand>
        <name>L-histidine</name>
        <dbReference type="ChEBI" id="CHEBI:57595"/>
    </ligand>
</feature>
<feature type="binding site" evidence="12">
    <location>
        <position position="119"/>
    </location>
    <ligand>
        <name>L-histidine</name>
        <dbReference type="ChEBI" id="CHEBI:57595"/>
    </ligand>
</feature>
<evidence type="ECO:0000313" key="14">
    <source>
        <dbReference type="EMBL" id="SDK23430.1"/>
    </source>
</evidence>
<dbReference type="GO" id="GO:0006427">
    <property type="term" value="P:histidyl-tRNA aminoacylation"/>
    <property type="evidence" value="ECO:0007669"/>
    <property type="project" value="UniProtKB-UniRule"/>
</dbReference>
<dbReference type="FunFam" id="3.30.930.10:FF:000005">
    <property type="entry name" value="Histidine--tRNA ligase"/>
    <property type="match status" value="1"/>
</dbReference>